<gene>
    <name evidence="2" type="ORF">NYO98_16685</name>
</gene>
<proteinExistence type="predicted"/>
<organism evidence="2 3">
    <name type="scientific">Nocardioides pini</name>
    <dbReference type="NCBI Taxonomy" id="2975053"/>
    <lineage>
        <taxon>Bacteria</taxon>
        <taxon>Bacillati</taxon>
        <taxon>Actinomycetota</taxon>
        <taxon>Actinomycetes</taxon>
        <taxon>Propionibacteriales</taxon>
        <taxon>Nocardioidaceae</taxon>
        <taxon>Nocardioides</taxon>
    </lineage>
</organism>
<evidence type="ECO:0000313" key="2">
    <source>
        <dbReference type="EMBL" id="MCY4727921.1"/>
    </source>
</evidence>
<dbReference type="PANTHER" id="PTHR46018:SF4">
    <property type="entry name" value="METALLO-HYDROLASE YHFI-RELATED"/>
    <property type="match status" value="1"/>
</dbReference>
<dbReference type="RefSeq" id="WP_268112853.1">
    <property type="nucleotide sequence ID" value="NZ_JAPPUX010000004.1"/>
</dbReference>
<accession>A0ABT4CGI2</accession>
<reference evidence="2" key="1">
    <citation type="submission" date="2022-08" db="EMBL/GenBank/DDBJ databases">
        <title>Genome sequencing of Nocardioides sp. STR2.</title>
        <authorList>
            <person name="So Y."/>
        </authorList>
    </citation>
    <scope>NUCLEOTIDE SEQUENCE</scope>
    <source>
        <strain evidence="2">STR2</strain>
    </source>
</reference>
<dbReference type="Proteomes" id="UP001074726">
    <property type="component" value="Unassembled WGS sequence"/>
</dbReference>
<feature type="domain" description="Metallo-beta-lactamase" evidence="1">
    <location>
        <begin position="22"/>
        <end position="225"/>
    </location>
</feature>
<dbReference type="CDD" id="cd07716">
    <property type="entry name" value="RNaseZ_short-form-like_MBL-fold"/>
    <property type="match status" value="1"/>
</dbReference>
<evidence type="ECO:0000313" key="3">
    <source>
        <dbReference type="Proteomes" id="UP001074726"/>
    </source>
</evidence>
<keyword evidence="3" id="KW-1185">Reference proteome</keyword>
<evidence type="ECO:0000259" key="1">
    <source>
        <dbReference type="SMART" id="SM00849"/>
    </source>
</evidence>
<dbReference type="SMART" id="SM00849">
    <property type="entry name" value="Lactamase_B"/>
    <property type="match status" value="1"/>
</dbReference>
<dbReference type="InterPro" id="IPR001279">
    <property type="entry name" value="Metallo-B-lactamas"/>
</dbReference>
<name>A0ABT4CGI2_9ACTN</name>
<sequence length="258" mass="27676">MSHPMRMTVVGCSGSYPGPESPASCYLLEAEEHGRTWRILLDLGNGALGQLHHYADPLGIDAVLLSHLHADHCLDLCGYYVMRKYHPTGAQPRIPVWGPAGTAERMARAYDLPLEPGMTEEFDFRSYGDDGGVVQVGPFHVEARRVVHPVAAYALRVTAGGRTLVYSGDTGPCPQLDEVAVGADLLLAEASFRSGDDNPPELHMTGADCGRTASRAGAGRLVLTHVPPWHEPADAEAEARAEWSGPVELARAGATYDV</sequence>
<comment type="caution">
    <text evidence="2">The sequence shown here is derived from an EMBL/GenBank/DDBJ whole genome shotgun (WGS) entry which is preliminary data.</text>
</comment>
<dbReference type="InterPro" id="IPR036866">
    <property type="entry name" value="RibonucZ/Hydroxyglut_hydro"/>
</dbReference>
<dbReference type="EMBL" id="JAPPUX010000004">
    <property type="protein sequence ID" value="MCY4727921.1"/>
    <property type="molecule type" value="Genomic_DNA"/>
</dbReference>
<dbReference type="PANTHER" id="PTHR46018">
    <property type="entry name" value="ZINC PHOSPHODIESTERASE ELAC PROTEIN 1"/>
    <property type="match status" value="1"/>
</dbReference>
<protein>
    <submittedName>
        <fullName evidence="2">MBL fold metallo-hydrolase</fullName>
    </submittedName>
</protein>
<dbReference type="Pfam" id="PF12706">
    <property type="entry name" value="Lactamase_B_2"/>
    <property type="match status" value="1"/>
</dbReference>
<dbReference type="SUPFAM" id="SSF56281">
    <property type="entry name" value="Metallo-hydrolase/oxidoreductase"/>
    <property type="match status" value="1"/>
</dbReference>
<dbReference type="Gene3D" id="3.60.15.10">
    <property type="entry name" value="Ribonuclease Z/Hydroxyacylglutathione hydrolase-like"/>
    <property type="match status" value="1"/>
</dbReference>